<keyword evidence="1" id="KW-0418">Kinase</keyword>
<organism evidence="1">
    <name type="scientific">Lyngbya confervoides BDU141951</name>
    <dbReference type="NCBI Taxonomy" id="1574623"/>
    <lineage>
        <taxon>Bacteria</taxon>
        <taxon>Bacillati</taxon>
        <taxon>Cyanobacteriota</taxon>
        <taxon>Cyanophyceae</taxon>
        <taxon>Oscillatoriophycideae</taxon>
        <taxon>Oscillatoriales</taxon>
        <taxon>Microcoleaceae</taxon>
        <taxon>Lyngbya</taxon>
    </lineage>
</organism>
<reference evidence="1" key="2">
    <citation type="journal article" date="2015" name="Genome Announc.">
        <title>Draft Genome Sequence of Filamentous Marine Cyanobacterium Lyngbya confervoides Strain BDU141951.</title>
        <authorList>
            <person name="Chandrababunaidu M.M."/>
            <person name="Sen D."/>
            <person name="Tripathy S."/>
        </authorList>
    </citation>
    <scope>NUCLEOTIDE SEQUENCE</scope>
    <source>
        <strain evidence="1">BDU141951</strain>
    </source>
</reference>
<reference evidence="1" key="1">
    <citation type="submission" date="2014-11" db="EMBL/GenBank/DDBJ databases">
        <authorList>
            <person name="Malar M.C."/>
            <person name="Sen D."/>
            <person name="Tripathy S."/>
        </authorList>
    </citation>
    <scope>NUCLEOTIDE SEQUENCE</scope>
    <source>
        <strain evidence="1">BDU141951</strain>
    </source>
</reference>
<proteinExistence type="predicted"/>
<reference evidence="1" key="3">
    <citation type="submission" date="2020-02" db="EMBL/GenBank/DDBJ databases">
        <authorList>
            <person name="Sarangi A.N."/>
            <person name="Ghosh S."/>
            <person name="Mukherjee M."/>
            <person name="Tripathy S."/>
        </authorList>
    </citation>
    <scope>NUCLEOTIDE SEQUENCE</scope>
    <source>
        <strain evidence="1">BDU141951</strain>
    </source>
</reference>
<dbReference type="EMBL" id="JTHE02000003">
    <property type="protein sequence ID" value="NEV66142.1"/>
    <property type="molecule type" value="Genomic_DNA"/>
</dbReference>
<dbReference type="PROSITE" id="PS51832">
    <property type="entry name" value="HD_GYP"/>
    <property type="match status" value="1"/>
</dbReference>
<keyword evidence="1" id="KW-0808">Transferase</keyword>
<dbReference type="PANTHER" id="PTHR45228:SF1">
    <property type="entry name" value="CYCLIC DI-GMP PHOSPHODIESTERASE TM_0186"/>
    <property type="match status" value="1"/>
</dbReference>
<accession>A0A0C1YCF8</accession>
<dbReference type="AlphaFoldDB" id="A0A0C1YCF8"/>
<dbReference type="Pfam" id="PF17150">
    <property type="entry name" value="CHASE6_C"/>
    <property type="match status" value="1"/>
</dbReference>
<comment type="caution">
    <text evidence="1">The sequence shown here is derived from an EMBL/GenBank/DDBJ whole genome shotgun (WGS) entry which is preliminary data.</text>
</comment>
<dbReference type="SUPFAM" id="SSF109604">
    <property type="entry name" value="HD-domain/PDEase-like"/>
    <property type="match status" value="1"/>
</dbReference>
<dbReference type="Gene3D" id="1.10.3210.10">
    <property type="entry name" value="Hypothetical protein af1432"/>
    <property type="match status" value="1"/>
</dbReference>
<gene>
    <name evidence="1" type="ORF">QQ91_003320</name>
</gene>
<name>A0A0C1YCF8_9CYAN</name>
<dbReference type="Pfam" id="PF13487">
    <property type="entry name" value="HD_5"/>
    <property type="match status" value="1"/>
</dbReference>
<evidence type="ECO:0000313" key="1">
    <source>
        <dbReference type="EMBL" id="NEV66142.1"/>
    </source>
</evidence>
<dbReference type="Pfam" id="PF10069">
    <property type="entry name" value="DICT"/>
    <property type="match status" value="1"/>
</dbReference>
<dbReference type="GO" id="GO:0016301">
    <property type="term" value="F:kinase activity"/>
    <property type="evidence" value="ECO:0007669"/>
    <property type="project" value="UniProtKB-KW"/>
</dbReference>
<sequence length="463" mass="51791">MDSNSTLNQLKAALPPGQMPSSYRVYFKSTLIALCHALEDHILKSTAQHPAQEPLVLVTFQEGKWYMQEADRYLSIAQNSAAVAIAACADSGFEQHPTGQLDNVSLIELSRDDSLANEWNLIIVAPGYTAMVLCHELSPEEYQADTQPRNDVERKFYGLWTFDRAAVEATATILIERMRPYNAALADRLTALQQQMSTSPDSIPIDLTSVVSRIVNYLQDSQEHLITASRQAQELWELEGHALRVNRNMTANKLQAFLRMAQRVDERDQDNPLASLQVAALAETLGQILDLPTIRLRRLRLAGLLFRIGLAEAPLEVFKQPASQLRESELVTWNNRAYLGGQLLGAMAELEPVRLIVSHQLENWDGSGRPDGLRGEAIPLESRILQLVAHFQELTQARGDRPALSLSDALNKCLQHSGTRFDPTLLEHLSTIVRLTEIGMMQLPERPSQLPKVWLEESLSPVN</sequence>
<dbReference type="InterPro" id="IPR037522">
    <property type="entry name" value="HD_GYP_dom"/>
</dbReference>
<dbReference type="InterPro" id="IPR019278">
    <property type="entry name" value="DICT_dom"/>
</dbReference>
<dbReference type="InterPro" id="IPR033415">
    <property type="entry name" value="CHASE6_C"/>
</dbReference>
<protein>
    <submittedName>
        <fullName evidence="1">Histidine kinase</fullName>
    </submittedName>
</protein>
<dbReference type="PANTHER" id="PTHR45228">
    <property type="entry name" value="CYCLIC DI-GMP PHOSPHODIESTERASE TM_0186-RELATED"/>
    <property type="match status" value="1"/>
</dbReference>
<dbReference type="InterPro" id="IPR052020">
    <property type="entry name" value="Cyclic_di-GMP/3'3'-cGAMP_PDE"/>
</dbReference>